<dbReference type="Pfam" id="PF07927">
    <property type="entry name" value="HicA_toxin"/>
    <property type="match status" value="1"/>
</dbReference>
<dbReference type="InterPro" id="IPR012933">
    <property type="entry name" value="HicA_mRNA_interferase"/>
</dbReference>
<comment type="similarity">
    <text evidence="1">Belongs to the HicA mRNA interferase family.</text>
</comment>
<proteinExistence type="inferred from homology"/>
<keyword evidence="6" id="KW-0694">RNA-binding</keyword>
<reference evidence="9 10" key="1">
    <citation type="submission" date="2018-12" db="EMBL/GenBank/DDBJ databases">
        <title>Mesorhizobium carbonis sp. nov., isolated from coal mine water.</title>
        <authorList>
            <person name="Xin W."/>
            <person name="Xu Z."/>
            <person name="Xiang F."/>
            <person name="Zhang J."/>
            <person name="Xi L."/>
            <person name="Liu J."/>
        </authorList>
    </citation>
    <scope>NUCLEOTIDE SEQUENCE [LARGE SCALE GENOMIC DNA]</scope>
    <source>
        <strain evidence="9 10">B2.3</strain>
    </source>
</reference>
<dbReference type="GO" id="GO:0003729">
    <property type="term" value="F:mRNA binding"/>
    <property type="evidence" value="ECO:0007669"/>
    <property type="project" value="InterPro"/>
</dbReference>
<evidence type="ECO:0000313" key="9">
    <source>
        <dbReference type="EMBL" id="RST87003.1"/>
    </source>
</evidence>
<dbReference type="PANTHER" id="PTHR34873">
    <property type="entry name" value="SSR1766 PROTEIN"/>
    <property type="match status" value="1"/>
</dbReference>
<dbReference type="AlphaFoldDB" id="A0A3R9Y991"/>
<organism evidence="9 10">
    <name type="scientific">Aquibium carbonis</name>
    <dbReference type="NCBI Taxonomy" id="2495581"/>
    <lineage>
        <taxon>Bacteria</taxon>
        <taxon>Pseudomonadati</taxon>
        <taxon>Pseudomonadota</taxon>
        <taxon>Alphaproteobacteria</taxon>
        <taxon>Hyphomicrobiales</taxon>
        <taxon>Phyllobacteriaceae</taxon>
        <taxon>Aquibium</taxon>
    </lineage>
</organism>
<evidence type="ECO:0000313" key="10">
    <source>
        <dbReference type="Proteomes" id="UP000278398"/>
    </source>
</evidence>
<evidence type="ECO:0000256" key="3">
    <source>
        <dbReference type="ARBA" id="ARBA00022722"/>
    </source>
</evidence>
<keyword evidence="10" id="KW-1185">Reference proteome</keyword>
<feature type="region of interest" description="Disordered" evidence="8">
    <location>
        <begin position="26"/>
        <end position="47"/>
    </location>
</feature>
<evidence type="ECO:0000256" key="2">
    <source>
        <dbReference type="ARBA" id="ARBA00022649"/>
    </source>
</evidence>
<dbReference type="GO" id="GO:0016787">
    <property type="term" value="F:hydrolase activity"/>
    <property type="evidence" value="ECO:0007669"/>
    <property type="project" value="UniProtKB-KW"/>
</dbReference>
<dbReference type="Proteomes" id="UP000278398">
    <property type="component" value="Unassembled WGS sequence"/>
</dbReference>
<evidence type="ECO:0000256" key="5">
    <source>
        <dbReference type="ARBA" id="ARBA00022801"/>
    </source>
</evidence>
<evidence type="ECO:0000256" key="8">
    <source>
        <dbReference type="SAM" id="MobiDB-lite"/>
    </source>
</evidence>
<dbReference type="GO" id="GO:0004519">
    <property type="term" value="F:endonuclease activity"/>
    <property type="evidence" value="ECO:0007669"/>
    <property type="project" value="UniProtKB-KW"/>
</dbReference>
<name>A0A3R9Y991_9HYPH</name>
<keyword evidence="7" id="KW-0346">Stress response</keyword>
<dbReference type="EMBL" id="RWKW01000027">
    <property type="protein sequence ID" value="RST87003.1"/>
    <property type="molecule type" value="Genomic_DNA"/>
</dbReference>
<keyword evidence="5" id="KW-0378">Hydrolase</keyword>
<comment type="caution">
    <text evidence="9">The sequence shown here is derived from an EMBL/GenBank/DDBJ whole genome shotgun (WGS) entry which is preliminary data.</text>
</comment>
<evidence type="ECO:0000256" key="1">
    <source>
        <dbReference type="ARBA" id="ARBA00006620"/>
    </source>
</evidence>
<dbReference type="OrthoDB" id="9811409at2"/>
<keyword evidence="2" id="KW-1277">Toxin-antitoxin system</keyword>
<evidence type="ECO:0000256" key="4">
    <source>
        <dbReference type="ARBA" id="ARBA00022759"/>
    </source>
</evidence>
<keyword evidence="4" id="KW-0255">Endonuclease</keyword>
<sequence length="65" mass="7368">MERDSRALIKLLENDGWFEIGVTGSHHHFKHPSKPGKVTVPHPRKDIPMGTIRSVLKQAGLMQKK</sequence>
<dbReference type="PANTHER" id="PTHR34873:SF3">
    <property type="entry name" value="ADDICTION MODULE TOXIN, HICA FAMILY"/>
    <property type="match status" value="1"/>
</dbReference>
<keyword evidence="3" id="KW-0540">Nuclease</keyword>
<evidence type="ECO:0000256" key="6">
    <source>
        <dbReference type="ARBA" id="ARBA00022884"/>
    </source>
</evidence>
<dbReference type="RefSeq" id="WP_126698909.1">
    <property type="nucleotide sequence ID" value="NZ_RWKW01000027.1"/>
</dbReference>
<evidence type="ECO:0000256" key="7">
    <source>
        <dbReference type="ARBA" id="ARBA00023016"/>
    </source>
</evidence>
<protein>
    <submittedName>
        <fullName evidence="9">Type II toxin-antitoxin system HicA family toxin</fullName>
    </submittedName>
</protein>
<dbReference type="Gene3D" id="3.30.920.30">
    <property type="entry name" value="Hypothetical protein"/>
    <property type="match status" value="1"/>
</dbReference>
<dbReference type="InterPro" id="IPR038570">
    <property type="entry name" value="HicA_sf"/>
</dbReference>
<accession>A0A3R9Y991</accession>
<gene>
    <name evidence="9" type="ORF">EJC49_07605</name>
</gene>
<dbReference type="SUPFAM" id="SSF54786">
    <property type="entry name" value="YcfA/nrd intein domain"/>
    <property type="match status" value="1"/>
</dbReference>